<evidence type="ECO:0000259" key="1">
    <source>
        <dbReference type="Pfam" id="PF13568"/>
    </source>
</evidence>
<dbReference type="RefSeq" id="WP_380805941.1">
    <property type="nucleotide sequence ID" value="NZ_JBHUIV010000025.1"/>
</dbReference>
<dbReference type="Pfam" id="PF13568">
    <property type="entry name" value="OMP_b-brl_2"/>
    <property type="match status" value="1"/>
</dbReference>
<evidence type="ECO:0000313" key="3">
    <source>
        <dbReference type="Proteomes" id="UP001597414"/>
    </source>
</evidence>
<dbReference type="EMBL" id="JBHUIV010000025">
    <property type="protein sequence ID" value="MFD2203470.1"/>
    <property type="molecule type" value="Genomic_DNA"/>
</dbReference>
<evidence type="ECO:0000313" key="2">
    <source>
        <dbReference type="EMBL" id="MFD2203470.1"/>
    </source>
</evidence>
<reference evidence="3" key="1">
    <citation type="journal article" date="2019" name="Int. J. Syst. Evol. Microbiol.">
        <title>The Global Catalogue of Microorganisms (GCM) 10K type strain sequencing project: providing services to taxonomists for standard genome sequencing and annotation.</title>
        <authorList>
            <consortium name="The Broad Institute Genomics Platform"/>
            <consortium name="The Broad Institute Genome Sequencing Center for Infectious Disease"/>
            <person name="Wu L."/>
            <person name="Ma J."/>
        </authorList>
    </citation>
    <scope>NUCLEOTIDE SEQUENCE [LARGE SCALE GENOMIC DNA]</scope>
    <source>
        <strain evidence="3">KCTC 19812</strain>
    </source>
</reference>
<name>A0ABW5BF04_9BACT</name>
<accession>A0ABW5BF04</accession>
<keyword evidence="3" id="KW-1185">Reference proteome</keyword>
<comment type="caution">
    <text evidence="2">The sequence shown here is derived from an EMBL/GenBank/DDBJ whole genome shotgun (WGS) entry which is preliminary data.</text>
</comment>
<feature type="domain" description="Outer membrane protein beta-barrel" evidence="1">
    <location>
        <begin position="25"/>
        <end position="166"/>
    </location>
</feature>
<dbReference type="Proteomes" id="UP001597414">
    <property type="component" value="Unassembled WGS sequence"/>
</dbReference>
<proteinExistence type="predicted"/>
<sequence length="183" mass="20251">MKKVILVFLLIEIVSMNFETMAQDIGFRGGYQSSGTWNDGDQVDGDLPGFYVGIFKNSRIGLGDLLMINYGLEYIQNGHKSDDSNYRSIDYLSIPLALRVKLGPVYAQGGINGNFRIGEEYLLNGSDVLNDNNKTSGFDVPAHIGLGFKILMISIEARYHYGLMDVNNGNANRYFQIGAGISF</sequence>
<dbReference type="InterPro" id="IPR025665">
    <property type="entry name" value="Beta-barrel_OMP_2"/>
</dbReference>
<protein>
    <submittedName>
        <fullName evidence="2">Outer membrane beta-barrel protein</fullName>
    </submittedName>
</protein>
<gene>
    <name evidence="2" type="ORF">ACFSKV_17955</name>
</gene>
<organism evidence="2 3">
    <name type="scientific">Shivajiella indica</name>
    <dbReference type="NCBI Taxonomy" id="872115"/>
    <lineage>
        <taxon>Bacteria</taxon>
        <taxon>Pseudomonadati</taxon>
        <taxon>Bacteroidota</taxon>
        <taxon>Cytophagia</taxon>
        <taxon>Cytophagales</taxon>
        <taxon>Cyclobacteriaceae</taxon>
        <taxon>Shivajiella</taxon>
    </lineage>
</organism>